<reference evidence="1" key="1">
    <citation type="journal article" date="2020" name="Nature">
        <title>Giant virus diversity and host interactions through global metagenomics.</title>
        <authorList>
            <person name="Schulz F."/>
            <person name="Roux S."/>
            <person name="Paez-Espino D."/>
            <person name="Jungbluth S."/>
            <person name="Walsh D.A."/>
            <person name="Denef V.J."/>
            <person name="McMahon K.D."/>
            <person name="Konstantinidis K.T."/>
            <person name="Eloe-Fadrosh E.A."/>
            <person name="Kyrpides N.C."/>
            <person name="Woyke T."/>
        </authorList>
    </citation>
    <scope>NUCLEOTIDE SEQUENCE</scope>
    <source>
        <strain evidence="1">GVMAG-M-3300027892-73</strain>
    </source>
</reference>
<dbReference type="EMBL" id="MN740520">
    <property type="protein sequence ID" value="QHU30811.1"/>
    <property type="molecule type" value="Genomic_DNA"/>
</dbReference>
<sequence length="124" mass="14312">MDDWGEINLTQIEDGGDFWCLMEELWDDNSGFLHNRNVLVEAYKNGNLYGLYVSETDAMYERGARIDDIFCDKSWYLLPCFCIKEDNKAIIIWTHSRARKMGFAKKLAELLKIEVPADPLPGSV</sequence>
<dbReference type="AlphaFoldDB" id="A0A6C0LM89"/>
<organism evidence="1">
    <name type="scientific">viral metagenome</name>
    <dbReference type="NCBI Taxonomy" id="1070528"/>
    <lineage>
        <taxon>unclassified sequences</taxon>
        <taxon>metagenomes</taxon>
        <taxon>organismal metagenomes</taxon>
    </lineage>
</organism>
<accession>A0A6C0LM89</accession>
<name>A0A6C0LM89_9ZZZZ</name>
<proteinExistence type="predicted"/>
<evidence type="ECO:0000313" key="1">
    <source>
        <dbReference type="EMBL" id="QHU30811.1"/>
    </source>
</evidence>
<protein>
    <submittedName>
        <fullName evidence="1">Uncharacterized protein</fullName>
    </submittedName>
</protein>